<dbReference type="EMBL" id="LQQY01000002">
    <property type="protein sequence ID" value="KZE53340.1"/>
    <property type="molecule type" value="Genomic_DNA"/>
</dbReference>
<dbReference type="Gene3D" id="3.40.190.10">
    <property type="entry name" value="Periplasmic binding protein-like II"/>
    <property type="match status" value="1"/>
</dbReference>
<dbReference type="Proteomes" id="UP000076510">
    <property type="component" value="Unassembled WGS sequence"/>
</dbReference>
<keyword evidence="1" id="KW-0238">DNA-binding</keyword>
<dbReference type="SUPFAM" id="SSF53850">
    <property type="entry name" value="Periplasmic binding protein-like II"/>
    <property type="match status" value="1"/>
</dbReference>
<dbReference type="InterPro" id="IPR039424">
    <property type="entry name" value="SBP_5"/>
</dbReference>
<accession>A0A163MTB0</accession>
<organism evidence="4 5">
    <name type="scientific">Rossellomorea marisflavi</name>
    <dbReference type="NCBI Taxonomy" id="189381"/>
    <lineage>
        <taxon>Bacteria</taxon>
        <taxon>Bacillati</taxon>
        <taxon>Bacillota</taxon>
        <taxon>Bacilli</taxon>
        <taxon>Bacillales</taxon>
        <taxon>Bacillaceae</taxon>
        <taxon>Rossellomorea</taxon>
    </lineage>
</organism>
<name>A0A163MTB0_9BACI</name>
<reference evidence="5" key="1">
    <citation type="submission" date="2016-01" db="EMBL/GenBank/DDBJ databases">
        <title>Whole genome sequencing of Bhargavaea cecembensis T14.</title>
        <authorList>
            <person name="Hong K.W."/>
        </authorList>
    </citation>
    <scope>NUCLEOTIDE SEQUENCE [LARGE SCALE GENOMIC DNA]</scope>
    <source>
        <strain evidence="5">M19</strain>
    </source>
</reference>
<dbReference type="Pfam" id="PF00496">
    <property type="entry name" value="SBP_bac_5"/>
    <property type="match status" value="1"/>
</dbReference>
<evidence type="ECO:0000256" key="1">
    <source>
        <dbReference type="ARBA" id="ARBA00023125"/>
    </source>
</evidence>
<dbReference type="AlphaFoldDB" id="A0A163MTB0"/>
<gene>
    <name evidence="4" type="ORF">AV649_11275</name>
</gene>
<evidence type="ECO:0000313" key="4">
    <source>
        <dbReference type="EMBL" id="KZE53340.1"/>
    </source>
</evidence>
<dbReference type="OrthoDB" id="5894719at2"/>
<evidence type="ECO:0000259" key="3">
    <source>
        <dbReference type="Pfam" id="PF12793"/>
    </source>
</evidence>
<evidence type="ECO:0000313" key="5">
    <source>
        <dbReference type="Proteomes" id="UP000076510"/>
    </source>
</evidence>
<evidence type="ECO:0000259" key="2">
    <source>
        <dbReference type="Pfam" id="PF00496"/>
    </source>
</evidence>
<feature type="domain" description="Transcriptional regulator SgrR N-terminal HTH" evidence="3">
    <location>
        <begin position="18"/>
        <end position="97"/>
    </location>
</feature>
<sequence>MDERYFSMRAQFFEREIERACTFKLQELEELWFCSRKNVKRILHQFEDRGKLMYLPGEGRGNSSRLLFSNDFQSEVEEVIKDCVQKGQLDATAHLLRLPIPKLWIMKASSDIREIFGYQSGNESKDILHGFIERDLTTLNPVNVSITFESHLIEYLGDTLVKYDVGEDRILPHLAHHFKVDDEQRRFTFYLRKGVLFHSHDKLTSRDVESTVSRIKDARGSASQWLADDIQEVECEGPYKVTIILRNPNPFFLRYIASPHFSILPASMIFNEYEWIGSGPFAIKERTTSKLVLEAFDHYFLERPLLDELHFYGVTKEAASIVNYNLDDSQPAQVKSKHAIESGFRFLLCNGKRDSIIKEHSFRKALYHLVDINEMGNDLGWGEWVEASSFVPSRSCRQEKRSEKIYPLLNESGYSGEAIQLYHLDYGKGIQTAEWLKMRGAQFGILFELHPFSYKDFYESNIDQMADVVLIGEVSSLDSHLSFLGAFKNDFLYFRKMFPIDSIEWIDKELEKFKKEDWPGREAIMERIEEHIRHKNLLIFLYHPIKKRTFHPMIKDVTFHSFSHINFSKLWIPH</sequence>
<evidence type="ECO:0008006" key="6">
    <source>
        <dbReference type="Google" id="ProtNLM"/>
    </source>
</evidence>
<dbReference type="GO" id="GO:1904680">
    <property type="term" value="F:peptide transmembrane transporter activity"/>
    <property type="evidence" value="ECO:0007669"/>
    <property type="project" value="TreeGrafter"/>
</dbReference>
<dbReference type="Pfam" id="PF12793">
    <property type="entry name" value="SgrR_N"/>
    <property type="match status" value="1"/>
</dbReference>
<dbReference type="InterPro" id="IPR025370">
    <property type="entry name" value="SgrR_HTH_N"/>
</dbReference>
<dbReference type="RefSeq" id="WP_063190469.1">
    <property type="nucleotide sequence ID" value="NZ_JBLGCT010000002.1"/>
</dbReference>
<dbReference type="PANTHER" id="PTHR30290">
    <property type="entry name" value="PERIPLASMIC BINDING COMPONENT OF ABC TRANSPORTER"/>
    <property type="match status" value="1"/>
</dbReference>
<comment type="caution">
    <text evidence="4">The sequence shown here is derived from an EMBL/GenBank/DDBJ whole genome shotgun (WGS) entry which is preliminary data.</text>
</comment>
<dbReference type="Gene3D" id="3.10.105.10">
    <property type="entry name" value="Dipeptide-binding Protein, Domain 3"/>
    <property type="match status" value="1"/>
</dbReference>
<feature type="domain" description="Solute-binding protein family 5" evidence="2">
    <location>
        <begin position="170"/>
        <end position="488"/>
    </location>
</feature>
<dbReference type="InterPro" id="IPR000914">
    <property type="entry name" value="SBP_5_dom"/>
</dbReference>
<dbReference type="GO" id="GO:0003677">
    <property type="term" value="F:DNA binding"/>
    <property type="evidence" value="ECO:0007669"/>
    <property type="project" value="UniProtKB-KW"/>
</dbReference>
<protein>
    <recommendedName>
        <fullName evidence="6">ABC transporter substrate-binding protein</fullName>
    </recommendedName>
</protein>
<dbReference type="PANTHER" id="PTHR30290:SF72">
    <property type="entry name" value="HTH-TYPE TRANSCRIPTIONAL REGULATOR SGRR"/>
    <property type="match status" value="1"/>
</dbReference>
<proteinExistence type="predicted"/>
<dbReference type="GO" id="GO:0015833">
    <property type="term" value="P:peptide transport"/>
    <property type="evidence" value="ECO:0007669"/>
    <property type="project" value="TreeGrafter"/>
</dbReference>